<reference evidence="2" key="1">
    <citation type="submission" date="2015-08" db="EMBL/GenBank/DDBJ databases">
        <authorList>
            <person name="Kim K.M."/>
        </authorList>
    </citation>
    <scope>NUCLEOTIDE SEQUENCE [LARGE SCALE GENOMIC DNA]</scope>
    <source>
        <strain evidence="2">KCTC 23892</strain>
    </source>
</reference>
<accession>A0A1B3BA02</accession>
<dbReference type="RefSeq" id="WP_068990415.1">
    <property type="nucleotide sequence ID" value="NZ_CP012418.1"/>
</dbReference>
<evidence type="ECO:0000313" key="1">
    <source>
        <dbReference type="EMBL" id="AOE49640.1"/>
    </source>
</evidence>
<dbReference type="EMBL" id="CP012418">
    <property type="protein sequence ID" value="AOE49640.1"/>
    <property type="molecule type" value="Genomic_DNA"/>
</dbReference>
<organism evidence="1 2">
    <name type="scientific">Kangiella sediminilitoris</name>
    <dbReference type="NCBI Taxonomy" id="1144748"/>
    <lineage>
        <taxon>Bacteria</taxon>
        <taxon>Pseudomonadati</taxon>
        <taxon>Pseudomonadota</taxon>
        <taxon>Gammaproteobacteria</taxon>
        <taxon>Kangiellales</taxon>
        <taxon>Kangiellaceae</taxon>
        <taxon>Kangiella</taxon>
    </lineage>
</organism>
<proteinExistence type="predicted"/>
<evidence type="ECO:0000313" key="2">
    <source>
        <dbReference type="Proteomes" id="UP000094147"/>
    </source>
</evidence>
<keyword evidence="2" id="KW-1185">Reference proteome</keyword>
<dbReference type="KEGG" id="ksd:KS2013_918"/>
<name>A0A1B3BA02_9GAMM</name>
<dbReference type="AlphaFoldDB" id="A0A1B3BA02"/>
<dbReference type="Proteomes" id="UP000094147">
    <property type="component" value="Chromosome"/>
</dbReference>
<gene>
    <name evidence="1" type="ORF">KS2013_918</name>
</gene>
<protein>
    <submittedName>
        <fullName evidence="1">Uncharacterized protein</fullName>
    </submittedName>
</protein>
<sequence length="107" mass="12427">MNKELKSQFIVLRDLNGEAFSEGQLAELNAVDLNFDFMSIGRRYIVYLSNIGQNKYEYEPYDVVDVTKIPSSDFERLLNMPTRKLTKYLIENNYLGNSDLPAEPKPR</sequence>